<feature type="transmembrane region" description="Helical" evidence="2">
    <location>
        <begin position="206"/>
        <end position="225"/>
    </location>
</feature>
<organism evidence="4 5">
    <name type="scientific">Eiseniibacteriota bacterium</name>
    <dbReference type="NCBI Taxonomy" id="2212470"/>
    <lineage>
        <taxon>Bacteria</taxon>
        <taxon>Candidatus Eiseniibacteriota</taxon>
    </lineage>
</organism>
<evidence type="ECO:0000313" key="5">
    <source>
        <dbReference type="Proteomes" id="UP000748308"/>
    </source>
</evidence>
<dbReference type="Pfam" id="PF13676">
    <property type="entry name" value="TIR_2"/>
    <property type="match status" value="1"/>
</dbReference>
<gene>
    <name evidence="4" type="ORF">FJY75_01245</name>
</gene>
<evidence type="ECO:0000313" key="4">
    <source>
        <dbReference type="EMBL" id="MBM3316453.1"/>
    </source>
</evidence>
<feature type="region of interest" description="Disordered" evidence="1">
    <location>
        <begin position="138"/>
        <end position="197"/>
    </location>
</feature>
<feature type="compositionally biased region" description="Low complexity" evidence="1">
    <location>
        <begin position="152"/>
        <end position="179"/>
    </location>
</feature>
<keyword evidence="4" id="KW-0675">Receptor</keyword>
<protein>
    <submittedName>
        <fullName evidence="4">Toll/interleukin-1 receptor domain-containing protein</fullName>
    </submittedName>
</protein>
<evidence type="ECO:0000259" key="3">
    <source>
        <dbReference type="Pfam" id="PF13676"/>
    </source>
</evidence>
<dbReference type="InterPro" id="IPR035897">
    <property type="entry name" value="Toll_tir_struct_dom_sf"/>
</dbReference>
<proteinExistence type="predicted"/>
<keyword evidence="2" id="KW-1133">Transmembrane helix</keyword>
<dbReference type="Gene3D" id="3.40.50.10140">
    <property type="entry name" value="Toll/interleukin-1 receptor homology (TIR) domain"/>
    <property type="match status" value="1"/>
</dbReference>
<feature type="domain" description="TIR" evidence="3">
    <location>
        <begin position="10"/>
        <end position="126"/>
    </location>
</feature>
<dbReference type="EMBL" id="VGIY01000014">
    <property type="protein sequence ID" value="MBM3316453.1"/>
    <property type="molecule type" value="Genomic_DNA"/>
</dbReference>
<feature type="compositionally biased region" description="Low complexity" evidence="1">
    <location>
        <begin position="188"/>
        <end position="197"/>
    </location>
</feature>
<evidence type="ECO:0000256" key="1">
    <source>
        <dbReference type="SAM" id="MobiDB-lite"/>
    </source>
</evidence>
<sequence>MSDAAGRGHVFLSYAREDRLAAERIARAIEQQGFSVWWDIDIPAGVHYAKHIEEGLKSAACVLVLWSRRSTQSRWVRNEADWGAEKDRLIPVLIDDAEIPWEFRNFQALNLAGWSGDESDPSFARLIRGLRRRLAVGNAVPGTPRSSEEETPGSAAVGPVATAGPGTAAPAPSSSSKPAPARPRPPGRARAGAPPGSAAPLLRRTLLLAGLLLAIIVAIVALLQISDRLARRKVQPPDTSRSWPSRAPADPCARLDTASGRPFSICTPSPTGQDC</sequence>
<evidence type="ECO:0000256" key="2">
    <source>
        <dbReference type="SAM" id="Phobius"/>
    </source>
</evidence>
<dbReference type="SUPFAM" id="SSF52200">
    <property type="entry name" value="Toll/Interleukin receptor TIR domain"/>
    <property type="match status" value="1"/>
</dbReference>
<feature type="compositionally biased region" description="Polar residues" evidence="1">
    <location>
        <begin position="266"/>
        <end position="275"/>
    </location>
</feature>
<keyword evidence="2" id="KW-0812">Transmembrane</keyword>
<dbReference type="InterPro" id="IPR000157">
    <property type="entry name" value="TIR_dom"/>
</dbReference>
<reference evidence="4" key="1">
    <citation type="submission" date="2019-03" db="EMBL/GenBank/DDBJ databases">
        <title>Lake Tanganyika Metagenome-Assembled Genomes (MAGs).</title>
        <authorList>
            <person name="Tran P."/>
        </authorList>
    </citation>
    <scope>NUCLEOTIDE SEQUENCE</scope>
    <source>
        <strain evidence="4">M_DeepCast_400m_m2_100</strain>
    </source>
</reference>
<dbReference type="Proteomes" id="UP000748308">
    <property type="component" value="Unassembled WGS sequence"/>
</dbReference>
<dbReference type="AlphaFoldDB" id="A0A937XAP0"/>
<dbReference type="GO" id="GO:0007165">
    <property type="term" value="P:signal transduction"/>
    <property type="evidence" value="ECO:0007669"/>
    <property type="project" value="InterPro"/>
</dbReference>
<feature type="region of interest" description="Disordered" evidence="1">
    <location>
        <begin position="232"/>
        <end position="275"/>
    </location>
</feature>
<name>A0A937XAP0_UNCEI</name>
<keyword evidence="2" id="KW-0472">Membrane</keyword>
<accession>A0A937XAP0</accession>
<comment type="caution">
    <text evidence="4">The sequence shown here is derived from an EMBL/GenBank/DDBJ whole genome shotgun (WGS) entry which is preliminary data.</text>
</comment>